<accession>A0A7X2NNP8</accession>
<gene>
    <name evidence="1" type="ORF">FYJ39_17370</name>
</gene>
<reference evidence="1 2" key="1">
    <citation type="submission" date="2019-08" db="EMBL/GenBank/DDBJ databases">
        <title>In-depth cultivation of the pig gut microbiome towards novel bacterial diversity and tailored functional studies.</title>
        <authorList>
            <person name="Wylensek D."/>
            <person name="Hitch T.C.A."/>
            <person name="Clavel T."/>
        </authorList>
    </citation>
    <scope>NUCLEOTIDE SEQUENCE [LARGE SCALE GENOMIC DNA]</scope>
    <source>
        <strain evidence="1 2">WCA-389-WT-23D1</strain>
    </source>
</reference>
<dbReference type="AlphaFoldDB" id="A0A7X2NNP8"/>
<name>A0A7X2NNP8_9CLOT</name>
<dbReference type="Proteomes" id="UP000429958">
    <property type="component" value="Unassembled WGS sequence"/>
</dbReference>
<proteinExistence type="predicted"/>
<evidence type="ECO:0000313" key="1">
    <source>
        <dbReference type="EMBL" id="MSS38254.1"/>
    </source>
</evidence>
<keyword evidence="2" id="KW-1185">Reference proteome</keyword>
<dbReference type="EMBL" id="VUMD01000021">
    <property type="protein sequence ID" value="MSS38254.1"/>
    <property type="molecule type" value="Genomic_DNA"/>
</dbReference>
<sequence>MPRPVRGMVLMVQKGARRPAQSARLLDACRKVSGGSFITGGRCSVQGGNARTWKKPRRGGFTA</sequence>
<protein>
    <submittedName>
        <fullName evidence="1">Uncharacterized protein</fullName>
    </submittedName>
</protein>
<evidence type="ECO:0000313" key="2">
    <source>
        <dbReference type="Proteomes" id="UP000429958"/>
    </source>
</evidence>
<comment type="caution">
    <text evidence="1">The sequence shown here is derived from an EMBL/GenBank/DDBJ whole genome shotgun (WGS) entry which is preliminary data.</text>
</comment>
<organism evidence="1 2">
    <name type="scientific">Clostridium porci</name>
    <dbReference type="NCBI Taxonomy" id="2605778"/>
    <lineage>
        <taxon>Bacteria</taxon>
        <taxon>Bacillati</taxon>
        <taxon>Bacillota</taxon>
        <taxon>Clostridia</taxon>
        <taxon>Eubacteriales</taxon>
        <taxon>Clostridiaceae</taxon>
        <taxon>Clostridium</taxon>
    </lineage>
</organism>